<feature type="coiled-coil region" evidence="1">
    <location>
        <begin position="14"/>
        <end position="68"/>
    </location>
</feature>
<accession>A0A7S8CCL6</accession>
<dbReference type="AlphaFoldDB" id="A0A7S8CCL6"/>
<protein>
    <submittedName>
        <fullName evidence="2">Uncharacterized protein</fullName>
    </submittedName>
</protein>
<evidence type="ECO:0000256" key="1">
    <source>
        <dbReference type="SAM" id="Coils"/>
    </source>
</evidence>
<keyword evidence="3" id="KW-1185">Reference proteome</keyword>
<reference evidence="2 3" key="1">
    <citation type="submission" date="2019-07" db="EMBL/GenBank/DDBJ databases">
        <title>Genome sequence of 2 isolates from Red Sea Mangroves.</title>
        <authorList>
            <person name="Sefrji F."/>
            <person name="Michoud G."/>
            <person name="Merlino G."/>
            <person name="Daffonchio D."/>
        </authorList>
    </citation>
    <scope>NUCLEOTIDE SEQUENCE [LARGE SCALE GENOMIC DNA]</scope>
    <source>
        <strain evidence="2 3">R1DC41</strain>
    </source>
</reference>
<dbReference type="Proteomes" id="UP000593626">
    <property type="component" value="Chromosome"/>
</dbReference>
<dbReference type="RefSeq" id="WP_239672176.1">
    <property type="nucleotide sequence ID" value="NZ_CP049742.1"/>
</dbReference>
<gene>
    <name evidence="2" type="ORF">G8O30_11385</name>
</gene>
<dbReference type="EMBL" id="CP049742">
    <property type="protein sequence ID" value="QPC47506.1"/>
    <property type="molecule type" value="Genomic_DNA"/>
</dbReference>
<organism evidence="2 3">
    <name type="scientific">Mangrovibacillus cuniculi</name>
    <dbReference type="NCBI Taxonomy" id="2593652"/>
    <lineage>
        <taxon>Bacteria</taxon>
        <taxon>Bacillati</taxon>
        <taxon>Bacillota</taxon>
        <taxon>Bacilli</taxon>
        <taxon>Bacillales</taxon>
        <taxon>Bacillaceae</taxon>
        <taxon>Mangrovibacillus</taxon>
    </lineage>
</organism>
<evidence type="ECO:0000313" key="2">
    <source>
        <dbReference type="EMBL" id="QPC47506.1"/>
    </source>
</evidence>
<name>A0A7S8CCL6_9BACI</name>
<evidence type="ECO:0000313" key="3">
    <source>
        <dbReference type="Proteomes" id="UP000593626"/>
    </source>
</evidence>
<proteinExistence type="predicted"/>
<sequence>MSKLDFYKNTIQHLQKRQELLLKLELTLQEMKELAVYRTEHGLSEDEVLHLQQSFQSLQTKAEQLQNELDKHVQ</sequence>
<keyword evidence="1" id="KW-0175">Coiled coil</keyword>
<dbReference type="KEGG" id="mcui:G8O30_11385"/>